<keyword evidence="3" id="KW-1185">Reference proteome</keyword>
<dbReference type="AlphaFoldDB" id="A0A177AQM0"/>
<dbReference type="Proteomes" id="UP000078046">
    <property type="component" value="Unassembled WGS sequence"/>
</dbReference>
<dbReference type="GO" id="GO:0005802">
    <property type="term" value="C:trans-Golgi network"/>
    <property type="evidence" value="ECO:0007669"/>
    <property type="project" value="TreeGrafter"/>
</dbReference>
<evidence type="ECO:0000313" key="2">
    <source>
        <dbReference type="EMBL" id="OAF64297.1"/>
    </source>
</evidence>
<sequence length="212" mass="24959">SPIVKFNVMVENTDHEFQKKPLILEKPQNLHIAAYSMAVFDCIIHHFQFDDLSIEWFKCFIDSSCNQDSVMTSSDNIEISLYGRHLKFLRDILFDAKTHKLKKIILHSNYPHHYNFGTYNRCYFQIPITFTPDKINESTQIEENFVITPHVKWDEILEKCDLCDLKRVILRRTPSLNNTNPFPYTVCYGYENLIFEVLKNSCISSITILSHD</sequence>
<proteinExistence type="inferred from homology"/>
<dbReference type="InterPro" id="IPR005373">
    <property type="entry name" value="PHAF1"/>
</dbReference>
<evidence type="ECO:0000256" key="1">
    <source>
        <dbReference type="ARBA" id="ARBA00024339"/>
    </source>
</evidence>
<dbReference type="OrthoDB" id="411211at2759"/>
<dbReference type="InterPro" id="IPR039156">
    <property type="entry name" value="PHAF1/BROMI"/>
</dbReference>
<dbReference type="PANTHER" id="PTHR13465">
    <property type="entry name" value="UPF0183 PROTEIN"/>
    <property type="match status" value="1"/>
</dbReference>
<accession>A0A177AQM0</accession>
<feature type="non-terminal residue" evidence="2">
    <location>
        <position position="212"/>
    </location>
</feature>
<comment type="caution">
    <text evidence="2">The sequence shown here is derived from an EMBL/GenBank/DDBJ whole genome shotgun (WGS) entry which is preliminary data.</text>
</comment>
<dbReference type="EMBL" id="LWCA01001949">
    <property type="protein sequence ID" value="OAF64297.1"/>
    <property type="molecule type" value="Genomic_DNA"/>
</dbReference>
<protein>
    <submittedName>
        <fullName evidence="2">Uncharacterized protein</fullName>
    </submittedName>
</protein>
<dbReference type="Pfam" id="PF03676">
    <property type="entry name" value="PHAF1"/>
    <property type="match status" value="1"/>
</dbReference>
<comment type="similarity">
    <text evidence="1">Belongs to the PHAF1 family.</text>
</comment>
<dbReference type="GO" id="GO:0043001">
    <property type="term" value="P:Golgi to plasma membrane protein transport"/>
    <property type="evidence" value="ECO:0007669"/>
    <property type="project" value="TreeGrafter"/>
</dbReference>
<gene>
    <name evidence="2" type="ORF">A3Q56_07981</name>
</gene>
<dbReference type="PANTHER" id="PTHR13465:SF2">
    <property type="entry name" value="PHAGOSOME ASSEMBLY FACTOR 1"/>
    <property type="match status" value="1"/>
</dbReference>
<feature type="non-terminal residue" evidence="2">
    <location>
        <position position="1"/>
    </location>
</feature>
<evidence type="ECO:0000313" key="3">
    <source>
        <dbReference type="Proteomes" id="UP000078046"/>
    </source>
</evidence>
<reference evidence="2 3" key="1">
    <citation type="submission" date="2016-04" db="EMBL/GenBank/DDBJ databases">
        <title>The genome of Intoshia linei affirms orthonectids as highly simplified spiralians.</title>
        <authorList>
            <person name="Mikhailov K.V."/>
            <person name="Slusarev G.S."/>
            <person name="Nikitin M.A."/>
            <person name="Logacheva M.D."/>
            <person name="Penin A."/>
            <person name="Aleoshin V."/>
            <person name="Panchin Y.V."/>
        </authorList>
    </citation>
    <scope>NUCLEOTIDE SEQUENCE [LARGE SCALE GENOMIC DNA]</scope>
    <source>
        <strain evidence="2">Intl2013</strain>
        <tissue evidence="2">Whole animal</tissue>
    </source>
</reference>
<organism evidence="2 3">
    <name type="scientific">Intoshia linei</name>
    <dbReference type="NCBI Taxonomy" id="1819745"/>
    <lineage>
        <taxon>Eukaryota</taxon>
        <taxon>Metazoa</taxon>
        <taxon>Spiralia</taxon>
        <taxon>Lophotrochozoa</taxon>
        <taxon>Mesozoa</taxon>
        <taxon>Orthonectida</taxon>
        <taxon>Rhopaluridae</taxon>
        <taxon>Intoshia</taxon>
    </lineage>
</organism>
<name>A0A177AQM0_9BILA</name>